<protein>
    <recommendedName>
        <fullName evidence="3">RING-type E3 ubiquitin transferase</fullName>
        <ecNumber evidence="3">2.3.2.27</ecNumber>
    </recommendedName>
    <alternativeName>
        <fullName evidence="12">Checkpoint forkhead associated with RING domains-containing protein 1</fullName>
    </alternativeName>
</protein>
<dbReference type="OrthoDB" id="687730at2759"/>
<keyword evidence="7 13" id="KW-0863">Zinc-finger</keyword>
<dbReference type="GO" id="GO:0090337">
    <property type="term" value="P:regulation of formin-nucleated actin cable assembly"/>
    <property type="evidence" value="ECO:0007669"/>
    <property type="project" value="UniProtKB-ARBA"/>
</dbReference>
<evidence type="ECO:0000256" key="4">
    <source>
        <dbReference type="ARBA" id="ARBA00022490"/>
    </source>
</evidence>
<accession>A0A9P8P860</accession>
<keyword evidence="9" id="KW-0862">Zinc</keyword>
<evidence type="ECO:0000256" key="10">
    <source>
        <dbReference type="ARBA" id="ARBA00023306"/>
    </source>
</evidence>
<comment type="similarity">
    <text evidence="11">Belongs to the DMA1 family.</text>
</comment>
<evidence type="ECO:0000259" key="15">
    <source>
        <dbReference type="PROSITE" id="PS50006"/>
    </source>
</evidence>
<dbReference type="GO" id="GO:0000151">
    <property type="term" value="C:ubiquitin ligase complex"/>
    <property type="evidence" value="ECO:0007669"/>
    <property type="project" value="TreeGrafter"/>
</dbReference>
<feature type="domain" description="FHA" evidence="15">
    <location>
        <begin position="165"/>
        <end position="228"/>
    </location>
</feature>
<dbReference type="PROSITE" id="PS50089">
    <property type="entry name" value="ZF_RING_2"/>
    <property type="match status" value="1"/>
</dbReference>
<keyword evidence="4" id="KW-0963">Cytoplasm</keyword>
<keyword evidence="5" id="KW-0808">Transferase</keyword>
<evidence type="ECO:0000256" key="6">
    <source>
        <dbReference type="ARBA" id="ARBA00022723"/>
    </source>
</evidence>
<dbReference type="Proteomes" id="UP000769528">
    <property type="component" value="Unassembled WGS sequence"/>
</dbReference>
<feature type="compositionally biased region" description="Low complexity" evidence="14">
    <location>
        <begin position="38"/>
        <end position="52"/>
    </location>
</feature>
<evidence type="ECO:0000256" key="7">
    <source>
        <dbReference type="ARBA" id="ARBA00022771"/>
    </source>
</evidence>
<dbReference type="GO" id="GO:0032186">
    <property type="term" value="P:cellular bud neck septin ring organization"/>
    <property type="evidence" value="ECO:0007669"/>
    <property type="project" value="UniProtKB-ARBA"/>
</dbReference>
<evidence type="ECO:0000256" key="13">
    <source>
        <dbReference type="PROSITE-ProRule" id="PRU00175"/>
    </source>
</evidence>
<feature type="region of interest" description="Disordered" evidence="14">
    <location>
        <begin position="357"/>
        <end position="393"/>
    </location>
</feature>
<evidence type="ECO:0000256" key="14">
    <source>
        <dbReference type="SAM" id="MobiDB-lite"/>
    </source>
</evidence>
<dbReference type="Gene3D" id="2.60.200.20">
    <property type="match status" value="1"/>
</dbReference>
<evidence type="ECO:0000256" key="8">
    <source>
        <dbReference type="ARBA" id="ARBA00022786"/>
    </source>
</evidence>
<evidence type="ECO:0000256" key="2">
    <source>
        <dbReference type="ARBA" id="ARBA00004496"/>
    </source>
</evidence>
<dbReference type="InterPro" id="IPR008984">
    <property type="entry name" value="SMAD_FHA_dom_sf"/>
</dbReference>
<keyword evidence="8" id="KW-0833">Ubl conjugation pathway</keyword>
<evidence type="ECO:0000256" key="12">
    <source>
        <dbReference type="ARBA" id="ARBA00080465"/>
    </source>
</evidence>
<feature type="region of interest" description="Disordered" evidence="14">
    <location>
        <begin position="1"/>
        <end position="26"/>
    </location>
</feature>
<sequence>MFNSQPNHSTSGSSPSTPNNRRRTSSFNFFSNLTNTIRNSSSSPNLLINNDNTYHQSNTGIISPNRSRTTSSSSSSRQNNSNQPINNPSRINIIPNNNLNPNLNEDFYYSSTPTEELHPSSIPRSKPDSNGLYSIRLTPFIDHSINTPSLYFQPILRKIEPNSKLSIGRYTEKIKEAAFASSLSLLPIVFKSKVVSRIHAEFYCDFNGNWFIKDCKSSSGTFLNHIRLSSAGVESLNTQLSNGDVLQLGMDFRGGIEDIFRCVKIKIELNKSWQRKPKKFNREIHEKFLNLTTNDDDSTSSECAICLSQLKPCQSIFVSSCSHCWHYKCIRPILVKNYPQFLCPNCRESCDLEADLEEDEDDDQLSSDDELIEDDDRIINNDMNELTDEDIEK</sequence>
<dbReference type="PANTHER" id="PTHR15067">
    <property type="entry name" value="E3 UBIQUITIN-PROTEIN LIGASE RNF8"/>
    <property type="match status" value="1"/>
</dbReference>
<organism evidence="17 18">
    <name type="scientific">Wickerhamomyces mucosus</name>
    <dbReference type="NCBI Taxonomy" id="1378264"/>
    <lineage>
        <taxon>Eukaryota</taxon>
        <taxon>Fungi</taxon>
        <taxon>Dikarya</taxon>
        <taxon>Ascomycota</taxon>
        <taxon>Saccharomycotina</taxon>
        <taxon>Saccharomycetes</taxon>
        <taxon>Phaffomycetales</taxon>
        <taxon>Wickerhamomycetaceae</taxon>
        <taxon>Wickerhamomyces</taxon>
    </lineage>
</organism>
<evidence type="ECO:0000313" key="18">
    <source>
        <dbReference type="Proteomes" id="UP000769528"/>
    </source>
</evidence>
<dbReference type="FunFam" id="3.30.40.10:FF:000426">
    <property type="entry name" value="DMA1p Ubiquitin-protein ligase (E3)"/>
    <property type="match status" value="1"/>
</dbReference>
<dbReference type="SUPFAM" id="SSF49879">
    <property type="entry name" value="SMAD/FHA domain"/>
    <property type="match status" value="1"/>
</dbReference>
<dbReference type="InterPro" id="IPR000253">
    <property type="entry name" value="FHA_dom"/>
</dbReference>
<comment type="caution">
    <text evidence="17">The sequence shown here is derived from an EMBL/GenBank/DDBJ whole genome shotgun (WGS) entry which is preliminary data.</text>
</comment>
<evidence type="ECO:0000256" key="1">
    <source>
        <dbReference type="ARBA" id="ARBA00000900"/>
    </source>
</evidence>
<feature type="compositionally biased region" description="Low complexity" evidence="14">
    <location>
        <begin position="61"/>
        <end position="104"/>
    </location>
</feature>
<dbReference type="Pfam" id="PF17123">
    <property type="entry name" value="zf-RING_11"/>
    <property type="match status" value="1"/>
</dbReference>
<evidence type="ECO:0000256" key="5">
    <source>
        <dbReference type="ARBA" id="ARBA00022679"/>
    </source>
</evidence>
<keyword evidence="18" id="KW-1185">Reference proteome</keyword>
<dbReference type="GO" id="GO:0005829">
    <property type="term" value="C:cytosol"/>
    <property type="evidence" value="ECO:0007669"/>
    <property type="project" value="TreeGrafter"/>
</dbReference>
<dbReference type="SMART" id="SM00240">
    <property type="entry name" value="FHA"/>
    <property type="match status" value="1"/>
</dbReference>
<dbReference type="Gene3D" id="3.30.40.10">
    <property type="entry name" value="Zinc/RING finger domain, C3HC4 (zinc finger)"/>
    <property type="match status" value="1"/>
</dbReference>
<dbReference type="GO" id="GO:0032153">
    <property type="term" value="C:cell division site"/>
    <property type="evidence" value="ECO:0007669"/>
    <property type="project" value="TreeGrafter"/>
</dbReference>
<feature type="domain" description="RING-type" evidence="16">
    <location>
        <begin position="303"/>
        <end position="347"/>
    </location>
</feature>
<reference evidence="17" key="1">
    <citation type="journal article" date="2021" name="Open Biol.">
        <title>Shared evolutionary footprints suggest mitochondrial oxidative damage underlies multiple complex I losses in fungi.</title>
        <authorList>
            <person name="Schikora-Tamarit M.A."/>
            <person name="Marcet-Houben M."/>
            <person name="Nosek J."/>
            <person name="Gabaldon T."/>
        </authorList>
    </citation>
    <scope>NUCLEOTIDE SEQUENCE</scope>
    <source>
        <strain evidence="17">CBS6341</strain>
    </source>
</reference>
<dbReference type="InterPro" id="IPR013083">
    <property type="entry name" value="Znf_RING/FYVE/PHD"/>
</dbReference>
<name>A0A9P8P860_9ASCO</name>
<evidence type="ECO:0000259" key="16">
    <source>
        <dbReference type="PROSITE" id="PS50089"/>
    </source>
</evidence>
<dbReference type="GO" id="GO:0006511">
    <property type="term" value="P:ubiquitin-dependent protein catabolic process"/>
    <property type="evidence" value="ECO:0007669"/>
    <property type="project" value="TreeGrafter"/>
</dbReference>
<dbReference type="AlphaFoldDB" id="A0A9P8P860"/>
<dbReference type="EC" id="2.3.2.27" evidence="3"/>
<proteinExistence type="inferred from homology"/>
<evidence type="ECO:0000256" key="11">
    <source>
        <dbReference type="ARBA" id="ARBA00061209"/>
    </source>
</evidence>
<dbReference type="InterPro" id="IPR001841">
    <property type="entry name" value="Znf_RING"/>
</dbReference>
<dbReference type="Pfam" id="PF00498">
    <property type="entry name" value="FHA"/>
    <property type="match status" value="1"/>
</dbReference>
<dbReference type="GO" id="GO:0097271">
    <property type="term" value="P:protein localization to bud neck"/>
    <property type="evidence" value="ECO:0007669"/>
    <property type="project" value="UniProtKB-ARBA"/>
</dbReference>
<evidence type="ECO:0000256" key="9">
    <source>
        <dbReference type="ARBA" id="ARBA00022833"/>
    </source>
</evidence>
<keyword evidence="6" id="KW-0479">Metal-binding</keyword>
<evidence type="ECO:0000256" key="3">
    <source>
        <dbReference type="ARBA" id="ARBA00012483"/>
    </source>
</evidence>
<gene>
    <name evidence="17" type="ORF">WICMUC_005546</name>
</gene>
<keyword evidence="10" id="KW-0131">Cell cycle</keyword>
<reference evidence="17" key="2">
    <citation type="submission" date="2021-01" db="EMBL/GenBank/DDBJ databases">
        <authorList>
            <person name="Schikora-Tamarit M.A."/>
        </authorList>
    </citation>
    <scope>NUCLEOTIDE SEQUENCE</scope>
    <source>
        <strain evidence="17">CBS6341</strain>
    </source>
</reference>
<comment type="catalytic activity">
    <reaction evidence="1">
        <text>S-ubiquitinyl-[E2 ubiquitin-conjugating enzyme]-L-cysteine + [acceptor protein]-L-lysine = [E2 ubiquitin-conjugating enzyme]-L-cysteine + N(6)-ubiquitinyl-[acceptor protein]-L-lysine.</text>
        <dbReference type="EC" id="2.3.2.27"/>
    </reaction>
</comment>
<evidence type="ECO:0000313" key="17">
    <source>
        <dbReference type="EMBL" id="KAH3666729.1"/>
    </source>
</evidence>
<dbReference type="GO" id="GO:0008270">
    <property type="term" value="F:zinc ion binding"/>
    <property type="evidence" value="ECO:0007669"/>
    <property type="project" value="UniProtKB-KW"/>
</dbReference>
<dbReference type="GO" id="GO:0061630">
    <property type="term" value="F:ubiquitin protein ligase activity"/>
    <property type="evidence" value="ECO:0007669"/>
    <property type="project" value="UniProtKB-EC"/>
</dbReference>
<feature type="region of interest" description="Disordered" evidence="14">
    <location>
        <begin position="38"/>
        <end position="125"/>
    </location>
</feature>
<dbReference type="GO" id="GO:0000132">
    <property type="term" value="P:establishment of mitotic spindle orientation"/>
    <property type="evidence" value="ECO:0007669"/>
    <property type="project" value="UniProtKB-ARBA"/>
</dbReference>
<dbReference type="SUPFAM" id="SSF57850">
    <property type="entry name" value="RING/U-box"/>
    <property type="match status" value="1"/>
</dbReference>
<dbReference type="PROSITE" id="PS50006">
    <property type="entry name" value="FHA_DOMAIN"/>
    <property type="match status" value="1"/>
</dbReference>
<dbReference type="GO" id="GO:0051865">
    <property type="term" value="P:protein autoubiquitination"/>
    <property type="evidence" value="ECO:0007669"/>
    <property type="project" value="UniProtKB-ARBA"/>
</dbReference>
<comment type="subcellular location">
    <subcellularLocation>
        <location evidence="2">Cytoplasm</location>
    </subcellularLocation>
</comment>
<dbReference type="FunFam" id="2.60.200.20:FF:000030">
    <property type="entry name" value="FHA domain-containing protein"/>
    <property type="match status" value="1"/>
</dbReference>
<dbReference type="GO" id="GO:0000921">
    <property type="term" value="P:septin ring assembly"/>
    <property type="evidence" value="ECO:0007669"/>
    <property type="project" value="UniProtKB-ARBA"/>
</dbReference>
<feature type="compositionally biased region" description="Acidic residues" evidence="14">
    <location>
        <begin position="357"/>
        <end position="376"/>
    </location>
</feature>
<dbReference type="PANTHER" id="PTHR15067:SF7">
    <property type="entry name" value="E3 UBIQUITIN-PROTEIN LIGASE DMA1-RELATED"/>
    <property type="match status" value="1"/>
</dbReference>
<dbReference type="EMBL" id="JAEUBF010001406">
    <property type="protein sequence ID" value="KAH3666729.1"/>
    <property type="molecule type" value="Genomic_DNA"/>
</dbReference>
<dbReference type="GO" id="GO:0031578">
    <property type="term" value="P:mitotic spindle orientation checkpoint signaling"/>
    <property type="evidence" value="ECO:0007669"/>
    <property type="project" value="UniProtKB-ARBA"/>
</dbReference>